<keyword evidence="2" id="KW-1185">Reference proteome</keyword>
<reference evidence="1 2" key="1">
    <citation type="submission" date="2024-09" db="EMBL/GenBank/DDBJ databases">
        <title>Chromosome-scale assembly of Riccia sorocarpa.</title>
        <authorList>
            <person name="Paukszto L."/>
        </authorList>
    </citation>
    <scope>NUCLEOTIDE SEQUENCE [LARGE SCALE GENOMIC DNA]</scope>
    <source>
        <strain evidence="1">LP-2024</strain>
        <tissue evidence="1">Aerial parts of the thallus</tissue>
    </source>
</reference>
<protein>
    <submittedName>
        <fullName evidence="1">Uncharacterized protein</fullName>
    </submittedName>
</protein>
<organism evidence="1 2">
    <name type="scientific">Riccia sorocarpa</name>
    <dbReference type="NCBI Taxonomy" id="122646"/>
    <lineage>
        <taxon>Eukaryota</taxon>
        <taxon>Viridiplantae</taxon>
        <taxon>Streptophyta</taxon>
        <taxon>Embryophyta</taxon>
        <taxon>Marchantiophyta</taxon>
        <taxon>Marchantiopsida</taxon>
        <taxon>Marchantiidae</taxon>
        <taxon>Marchantiales</taxon>
        <taxon>Ricciaceae</taxon>
        <taxon>Riccia</taxon>
    </lineage>
</organism>
<name>A0ABD3H8P7_9MARC</name>
<gene>
    <name evidence="1" type="ORF">R1sor_009219</name>
</gene>
<proteinExistence type="predicted"/>
<dbReference type="Proteomes" id="UP001633002">
    <property type="component" value="Unassembled WGS sequence"/>
</dbReference>
<evidence type="ECO:0000313" key="1">
    <source>
        <dbReference type="EMBL" id="KAL3686645.1"/>
    </source>
</evidence>
<dbReference type="AlphaFoldDB" id="A0ABD3H8P7"/>
<comment type="caution">
    <text evidence="1">The sequence shown here is derived from an EMBL/GenBank/DDBJ whole genome shotgun (WGS) entry which is preliminary data.</text>
</comment>
<dbReference type="EMBL" id="JBJQOH010000005">
    <property type="protein sequence ID" value="KAL3686645.1"/>
    <property type="molecule type" value="Genomic_DNA"/>
</dbReference>
<sequence>MVGHTHEDVDALFSKVDGQFIVPTGDPKALKLPTIHPRLAEVSPFIDNLVNFLEETYNDETSEGFRRYSPVISYWKTVQRQLTRIETIQDKSLQTMFWPQRDHGTWFKLDYENRKAIGVENNNGVTLMDELDKELSEENAVQLQPYVGVPSERPKRAFVPLENISEGRFVVLRPDDAFEAEVPRAVWLGRCMGSVCGACLNSF</sequence>
<accession>A0ABD3H8P7</accession>
<evidence type="ECO:0000313" key="2">
    <source>
        <dbReference type="Proteomes" id="UP001633002"/>
    </source>
</evidence>